<evidence type="ECO:0000313" key="1">
    <source>
        <dbReference type="EMBL" id="SEG29868.1"/>
    </source>
</evidence>
<dbReference type="Proteomes" id="UP000236723">
    <property type="component" value="Unassembled WGS sequence"/>
</dbReference>
<dbReference type="AlphaFoldDB" id="A0A1H5Z0T4"/>
<sequence>MSAIDERGVTPRGDAEMTTLTKVATRDHDRCHVGVMRHATMVRPPRASLEANFSAASAPYNAVRTEKGV</sequence>
<dbReference type="EMBL" id="FNVO01000004">
    <property type="protein sequence ID" value="SEG29868.1"/>
    <property type="molecule type" value="Genomic_DNA"/>
</dbReference>
<name>A0A1H5Z0T4_9ACTN</name>
<reference evidence="2" key="1">
    <citation type="submission" date="2016-10" db="EMBL/GenBank/DDBJ databases">
        <authorList>
            <person name="Varghese N."/>
            <person name="Submissions S."/>
        </authorList>
    </citation>
    <scope>NUCLEOTIDE SEQUENCE [LARGE SCALE GENOMIC DNA]</scope>
    <source>
        <strain evidence="2">DSM 43163</strain>
    </source>
</reference>
<proteinExistence type="predicted"/>
<protein>
    <submittedName>
        <fullName evidence="1">Uncharacterized protein</fullName>
    </submittedName>
</protein>
<accession>A0A1H5Z0T4</accession>
<gene>
    <name evidence="1" type="ORF">SAMN04489712_104285</name>
</gene>
<organism evidence="1 2">
    <name type="scientific">Thermomonospora echinospora</name>
    <dbReference type="NCBI Taxonomy" id="1992"/>
    <lineage>
        <taxon>Bacteria</taxon>
        <taxon>Bacillati</taxon>
        <taxon>Actinomycetota</taxon>
        <taxon>Actinomycetes</taxon>
        <taxon>Streptosporangiales</taxon>
        <taxon>Thermomonosporaceae</taxon>
        <taxon>Thermomonospora</taxon>
    </lineage>
</organism>
<evidence type="ECO:0000313" key="2">
    <source>
        <dbReference type="Proteomes" id="UP000236723"/>
    </source>
</evidence>
<keyword evidence="2" id="KW-1185">Reference proteome</keyword>